<dbReference type="AlphaFoldDB" id="A0A0N0NIP8"/>
<evidence type="ECO:0000313" key="2">
    <source>
        <dbReference type="Proteomes" id="UP000038010"/>
    </source>
</evidence>
<dbReference type="Proteomes" id="UP000038010">
    <property type="component" value="Unassembled WGS sequence"/>
</dbReference>
<dbReference type="RefSeq" id="XP_017995662.1">
    <property type="nucleotide sequence ID" value="XM_018141129.1"/>
</dbReference>
<dbReference type="EMBL" id="LFJN01000037">
    <property type="protein sequence ID" value="KPI35699.1"/>
    <property type="molecule type" value="Genomic_DNA"/>
</dbReference>
<gene>
    <name evidence="1" type="ORF">AB675_1253</name>
</gene>
<dbReference type="VEuPathDB" id="FungiDB:AB675_1253"/>
<proteinExistence type="predicted"/>
<sequence length="144" mass="16930">MEIDKEKDADRHFHLGSGRRLYQLMHERGRKFQLTATIRVRYTLALWRSYGTVPKSCETVVVVYLDIHFDMDTNQVISRHRFEEDFDVYNAMRDGESQFLNDDVIAFGPLPDLDINDDIKGYLEARYARWPKIPDKSGDLWAEG</sequence>
<keyword evidence="2" id="KW-1185">Reference proteome</keyword>
<reference evidence="1 2" key="1">
    <citation type="submission" date="2015-06" db="EMBL/GenBank/DDBJ databases">
        <title>Draft genome of the ant-associated black yeast Phialophora attae CBS 131958.</title>
        <authorList>
            <person name="Moreno L.F."/>
            <person name="Stielow B.J."/>
            <person name="de Hoog S."/>
            <person name="Vicente V.A."/>
            <person name="Weiss V.A."/>
            <person name="de Vries M."/>
            <person name="Cruz L.M."/>
            <person name="Souza E.M."/>
        </authorList>
    </citation>
    <scope>NUCLEOTIDE SEQUENCE [LARGE SCALE GENOMIC DNA]</scope>
    <source>
        <strain evidence="1 2">CBS 131958</strain>
    </source>
</reference>
<evidence type="ECO:0000313" key="1">
    <source>
        <dbReference type="EMBL" id="KPI35699.1"/>
    </source>
</evidence>
<organism evidence="1 2">
    <name type="scientific">Cyphellophora attinorum</name>
    <dbReference type="NCBI Taxonomy" id="1664694"/>
    <lineage>
        <taxon>Eukaryota</taxon>
        <taxon>Fungi</taxon>
        <taxon>Dikarya</taxon>
        <taxon>Ascomycota</taxon>
        <taxon>Pezizomycotina</taxon>
        <taxon>Eurotiomycetes</taxon>
        <taxon>Chaetothyriomycetidae</taxon>
        <taxon>Chaetothyriales</taxon>
        <taxon>Cyphellophoraceae</taxon>
        <taxon>Cyphellophora</taxon>
    </lineage>
</organism>
<protein>
    <submittedName>
        <fullName evidence="1">Uncharacterized protein</fullName>
    </submittedName>
</protein>
<name>A0A0N0NIP8_9EURO</name>
<comment type="caution">
    <text evidence="1">The sequence shown here is derived from an EMBL/GenBank/DDBJ whole genome shotgun (WGS) entry which is preliminary data.</text>
</comment>
<accession>A0A0N0NIP8</accession>
<dbReference type="GeneID" id="28733009"/>